<organism evidence="1 2">
    <name type="scientific">Nocardioides luteus</name>
    <dbReference type="NCBI Taxonomy" id="1844"/>
    <lineage>
        <taxon>Bacteria</taxon>
        <taxon>Bacillati</taxon>
        <taxon>Actinomycetota</taxon>
        <taxon>Actinomycetes</taxon>
        <taxon>Propionibacteriales</taxon>
        <taxon>Nocardioidaceae</taxon>
        <taxon>Nocardioides</taxon>
    </lineage>
</organism>
<sequence>MSTLKDRLRTDLTAAMKARDKDRAGTLRMVMASITEAEVAGKEAKELTDDEIITILTREAKKRREAATAFAEGGRTESAEKETAEAAVITEYLPAQLSVEEISDLVSKAIAQTGAAELGMKGMGKVMGILTPQTKGKADGGAVAAEVRKQLA</sequence>
<name>A0A1J4N454_9ACTN</name>
<dbReference type="EMBL" id="JZDQ02000026">
    <property type="protein sequence ID" value="OIJ25352.1"/>
    <property type="molecule type" value="Genomic_DNA"/>
</dbReference>
<dbReference type="InterPro" id="IPR042184">
    <property type="entry name" value="YqeY/Aim41_N"/>
</dbReference>
<keyword evidence="2" id="KW-1185">Reference proteome</keyword>
<gene>
    <name evidence="1" type="ORF">UG56_018235</name>
</gene>
<dbReference type="AlphaFoldDB" id="A0A1J4N454"/>
<dbReference type="PANTHER" id="PTHR28055">
    <property type="entry name" value="ALTERED INHERITANCE OF MITOCHONDRIA PROTEIN 41, MITOCHONDRIAL"/>
    <property type="match status" value="1"/>
</dbReference>
<dbReference type="Proteomes" id="UP000033772">
    <property type="component" value="Unassembled WGS sequence"/>
</dbReference>
<dbReference type="GO" id="GO:0016740">
    <property type="term" value="F:transferase activity"/>
    <property type="evidence" value="ECO:0007669"/>
    <property type="project" value="UniProtKB-KW"/>
</dbReference>
<comment type="caution">
    <text evidence="1">The sequence shown here is derived from an EMBL/GenBank/DDBJ whole genome shotgun (WGS) entry which is preliminary data.</text>
</comment>
<dbReference type="InterPro" id="IPR019004">
    <property type="entry name" value="YqeY/Aim41"/>
</dbReference>
<proteinExistence type="predicted"/>
<dbReference type="Gene3D" id="1.10.1510.10">
    <property type="entry name" value="Uncharacterised protein YqeY/AIM41 PF09424, N-terminal domain"/>
    <property type="match status" value="1"/>
</dbReference>
<dbReference type="GO" id="GO:0016884">
    <property type="term" value="F:carbon-nitrogen ligase activity, with glutamine as amido-N-donor"/>
    <property type="evidence" value="ECO:0007669"/>
    <property type="project" value="InterPro"/>
</dbReference>
<dbReference type="InterPro" id="IPR003789">
    <property type="entry name" value="Asn/Gln_tRNA_amidoTrase-B-like"/>
</dbReference>
<dbReference type="InterPro" id="IPR023168">
    <property type="entry name" value="GatB_Yqey_C_2"/>
</dbReference>
<evidence type="ECO:0000313" key="2">
    <source>
        <dbReference type="Proteomes" id="UP000033772"/>
    </source>
</evidence>
<reference evidence="1" key="1">
    <citation type="submission" date="2016-10" db="EMBL/GenBank/DDBJ databases">
        <title>Draft Genome Sequence of Nocardioides luteus Strain BAFB, an Alkane-Degrading Bacterium Isolated from JP-7 Polluted Soil.</title>
        <authorList>
            <person name="Brown L."/>
            <person name="Ruiz O.N."/>
            <person name="Gunasekera T."/>
        </authorList>
    </citation>
    <scope>NUCLEOTIDE SEQUENCE [LARGE SCALE GENOMIC DNA]</scope>
    <source>
        <strain evidence="1">BAFB</strain>
    </source>
</reference>
<dbReference type="STRING" id="1844.UG56_018235"/>
<dbReference type="Pfam" id="PF09424">
    <property type="entry name" value="YqeY"/>
    <property type="match status" value="1"/>
</dbReference>
<dbReference type="RefSeq" id="WP_045548987.1">
    <property type="nucleotide sequence ID" value="NZ_JZDQ02000026.1"/>
</dbReference>
<dbReference type="SUPFAM" id="SSF89095">
    <property type="entry name" value="GatB/YqeY motif"/>
    <property type="match status" value="1"/>
</dbReference>
<accession>A0A1J4N454</accession>
<dbReference type="OrthoDB" id="5244551at2"/>
<protein>
    <submittedName>
        <fullName evidence="1">Glutamyl-tRNA amidotransferase</fullName>
    </submittedName>
</protein>
<dbReference type="Gene3D" id="1.10.10.410">
    <property type="match status" value="1"/>
</dbReference>
<dbReference type="PANTHER" id="PTHR28055:SF1">
    <property type="entry name" value="ALTERED INHERITANCE OF MITOCHONDRIA PROTEIN 41, MITOCHONDRIAL"/>
    <property type="match status" value="1"/>
</dbReference>
<evidence type="ECO:0000313" key="1">
    <source>
        <dbReference type="EMBL" id="OIJ25352.1"/>
    </source>
</evidence>